<dbReference type="EC" id="2.3.1.180" evidence="14"/>
<dbReference type="GO" id="GO:0033818">
    <property type="term" value="F:beta-ketoacyl-acyl-carrier-protein synthase III activity"/>
    <property type="evidence" value="ECO:0007669"/>
    <property type="project" value="UniProtKB-UniRule"/>
</dbReference>
<sequence>MSRLRARVVGLGTYSPERVLTNQDLERFLDTSDEWIVTRTGIRERHLAGDDETTATMAAAAARAALADAGLEPDAIDYVVLATNTPDNIFPAVAARVQDALGIPAAGGFDLQAGCTGLIYGLDVAAALIESGRIRRALVVGSDKLSSIVDYTDRKTAVLFGDGAGALVLEGQTGEYGLLGSFVRLDGKGADLISIPAGGSRLPASTRTVEERLHYIRMDGNETFRFAVRAMPQAVEQALERAGLPLSALDLLVPHQANSRIIEAAMRHFALEPEKVVMNIDRYGNTSVASIPLALADARAQGRLVPGRVVALAGFGAGLTWGANIIRWG</sequence>
<dbReference type="PANTHER" id="PTHR34069:SF2">
    <property type="entry name" value="BETA-KETOACYL-[ACYL-CARRIER-PROTEIN] SYNTHASE III"/>
    <property type="match status" value="1"/>
</dbReference>
<feature type="domain" description="Beta-ketoacyl-[acyl-carrier-protein] synthase III N-terminal" evidence="16">
    <location>
        <begin position="109"/>
        <end position="187"/>
    </location>
</feature>
<comment type="catalytic activity">
    <reaction evidence="12">
        <text>2-methylpropanoyl-CoA + malonyl-[ACP] + H(+) = 4-methyl-3-oxopentanoyl-[ACP] + CO2 + CoA</text>
        <dbReference type="Rhea" id="RHEA:42268"/>
        <dbReference type="Rhea" id="RHEA-COMP:9623"/>
        <dbReference type="Rhea" id="RHEA-COMP:9940"/>
        <dbReference type="ChEBI" id="CHEBI:15378"/>
        <dbReference type="ChEBI" id="CHEBI:16526"/>
        <dbReference type="ChEBI" id="CHEBI:57287"/>
        <dbReference type="ChEBI" id="CHEBI:57338"/>
        <dbReference type="ChEBI" id="CHEBI:78449"/>
        <dbReference type="ChEBI" id="CHEBI:78820"/>
        <dbReference type="EC" id="2.3.1.300"/>
    </reaction>
    <physiologicalReaction direction="left-to-right" evidence="12">
        <dbReference type="Rhea" id="RHEA:42269"/>
    </physiologicalReaction>
</comment>
<comment type="catalytic activity">
    <reaction evidence="10">
        <text>malonyl-[ACP] + acetyl-CoA + H(+) = 3-oxobutanoyl-[ACP] + CO2 + CoA</text>
        <dbReference type="Rhea" id="RHEA:12080"/>
        <dbReference type="Rhea" id="RHEA-COMP:9623"/>
        <dbReference type="Rhea" id="RHEA-COMP:9625"/>
        <dbReference type="ChEBI" id="CHEBI:15378"/>
        <dbReference type="ChEBI" id="CHEBI:16526"/>
        <dbReference type="ChEBI" id="CHEBI:57287"/>
        <dbReference type="ChEBI" id="CHEBI:57288"/>
        <dbReference type="ChEBI" id="CHEBI:78449"/>
        <dbReference type="ChEBI" id="CHEBI:78450"/>
        <dbReference type="EC" id="2.3.1.180"/>
    </reaction>
    <physiologicalReaction direction="left-to-right" evidence="10">
        <dbReference type="Rhea" id="RHEA:12081"/>
    </physiologicalReaction>
</comment>
<comment type="subcellular location">
    <subcellularLocation>
        <location evidence="14">Cytoplasm</location>
    </subcellularLocation>
</comment>
<dbReference type="Pfam" id="PF08545">
    <property type="entry name" value="ACP_syn_III"/>
    <property type="match status" value="1"/>
</dbReference>
<comment type="catalytic activity">
    <reaction evidence="11">
        <text>(2S)-2-methylbutanoyl-CoA + malonyl-[ACP] + H(+) = (4S)-4-methyl-3-oxohexanoyl-[ACP] + CO2 + CoA</text>
        <dbReference type="Rhea" id="RHEA:42276"/>
        <dbReference type="Rhea" id="RHEA-COMP:9623"/>
        <dbReference type="Rhea" id="RHEA-COMP:17148"/>
        <dbReference type="ChEBI" id="CHEBI:15378"/>
        <dbReference type="ChEBI" id="CHEBI:16526"/>
        <dbReference type="ChEBI" id="CHEBI:57287"/>
        <dbReference type="ChEBI" id="CHEBI:78449"/>
        <dbReference type="ChEBI" id="CHEBI:88166"/>
        <dbReference type="ChEBI" id="CHEBI:167462"/>
        <dbReference type="EC" id="2.3.1.300"/>
    </reaction>
    <physiologicalReaction direction="left-to-right" evidence="11">
        <dbReference type="Rhea" id="RHEA:42277"/>
    </physiologicalReaction>
</comment>
<dbReference type="Gene3D" id="3.40.47.10">
    <property type="match status" value="1"/>
</dbReference>
<organism evidence="17 18">
    <name type="scientific">Candidatus Hydrogenisulfobacillus filiaventi</name>
    <dbReference type="NCBI Taxonomy" id="2707344"/>
    <lineage>
        <taxon>Bacteria</taxon>
        <taxon>Bacillati</taxon>
        <taxon>Bacillota</taxon>
        <taxon>Clostridia</taxon>
        <taxon>Eubacteriales</taxon>
        <taxon>Clostridiales Family XVII. Incertae Sedis</taxon>
        <taxon>Candidatus Hydrogenisulfobacillus</taxon>
    </lineage>
</organism>
<evidence type="ECO:0000256" key="1">
    <source>
        <dbReference type="ARBA" id="ARBA00005194"/>
    </source>
</evidence>
<protein>
    <recommendedName>
        <fullName evidence="14">Beta-ketoacyl-[acyl-carrier-protein] synthase III</fullName>
        <shortName evidence="14">Beta-ketoacyl-ACP synthase III</shortName>
        <shortName evidence="14">KAS III</shortName>
        <ecNumber evidence="14">2.3.1.180</ecNumber>
    </recommendedName>
    <alternativeName>
        <fullName evidence="14">3-oxoacyl-[acyl-carrier-protein] synthase 3</fullName>
    </alternativeName>
    <alternativeName>
        <fullName evidence="14">3-oxoacyl-[acyl-carrier-protein] synthase III</fullName>
    </alternativeName>
</protein>
<feature type="domain" description="Beta-ketoacyl-[acyl-carrier-protein] synthase III C-terminal" evidence="15">
    <location>
        <begin position="239"/>
        <end position="328"/>
    </location>
</feature>
<evidence type="ECO:0000313" key="17">
    <source>
        <dbReference type="EMBL" id="CAB1129115.1"/>
    </source>
</evidence>
<evidence type="ECO:0000256" key="5">
    <source>
        <dbReference type="ARBA" id="ARBA00022679"/>
    </source>
</evidence>
<evidence type="ECO:0000256" key="7">
    <source>
        <dbReference type="ARBA" id="ARBA00023098"/>
    </source>
</evidence>
<keyword evidence="18" id="KW-1185">Reference proteome</keyword>
<dbReference type="EMBL" id="LR778114">
    <property type="protein sequence ID" value="CAB1129115.1"/>
    <property type="molecule type" value="Genomic_DNA"/>
</dbReference>
<evidence type="ECO:0000313" key="18">
    <source>
        <dbReference type="Proteomes" id="UP000503399"/>
    </source>
</evidence>
<feature type="region of interest" description="ACP-binding" evidence="14">
    <location>
        <begin position="256"/>
        <end position="260"/>
    </location>
</feature>
<dbReference type="NCBIfam" id="TIGR00747">
    <property type="entry name" value="fabH"/>
    <property type="match status" value="1"/>
</dbReference>
<evidence type="ECO:0000256" key="12">
    <source>
        <dbReference type="ARBA" id="ARBA00052467"/>
    </source>
</evidence>
<keyword evidence="9 14" id="KW-0012">Acyltransferase</keyword>
<keyword evidence="3 14" id="KW-0963">Cytoplasm</keyword>
<evidence type="ECO:0000256" key="8">
    <source>
        <dbReference type="ARBA" id="ARBA00023160"/>
    </source>
</evidence>
<evidence type="ECO:0000256" key="3">
    <source>
        <dbReference type="ARBA" id="ARBA00022490"/>
    </source>
</evidence>
<evidence type="ECO:0000256" key="9">
    <source>
        <dbReference type="ARBA" id="ARBA00023315"/>
    </source>
</evidence>
<dbReference type="KEGG" id="hfv:R50_1614"/>
<feature type="active site" evidence="14">
    <location>
        <position position="255"/>
    </location>
</feature>
<feature type="active site" evidence="14">
    <location>
        <position position="285"/>
    </location>
</feature>
<dbReference type="PANTHER" id="PTHR34069">
    <property type="entry name" value="3-OXOACYL-[ACYL-CARRIER-PROTEIN] SYNTHASE 3"/>
    <property type="match status" value="1"/>
</dbReference>
<proteinExistence type="inferred from homology"/>
<dbReference type="GO" id="GO:0005737">
    <property type="term" value="C:cytoplasm"/>
    <property type="evidence" value="ECO:0007669"/>
    <property type="project" value="UniProtKB-SubCell"/>
</dbReference>
<dbReference type="HAMAP" id="MF_01815">
    <property type="entry name" value="FabH"/>
    <property type="match status" value="1"/>
</dbReference>
<keyword evidence="5 14" id="KW-0808">Transferase</keyword>
<keyword evidence="4 14" id="KW-0444">Lipid biosynthesis</keyword>
<evidence type="ECO:0000256" key="4">
    <source>
        <dbReference type="ARBA" id="ARBA00022516"/>
    </source>
</evidence>
<dbReference type="GO" id="GO:0004315">
    <property type="term" value="F:3-oxoacyl-[acyl-carrier-protein] synthase activity"/>
    <property type="evidence" value="ECO:0007669"/>
    <property type="project" value="InterPro"/>
</dbReference>
<evidence type="ECO:0000256" key="10">
    <source>
        <dbReference type="ARBA" id="ARBA00051096"/>
    </source>
</evidence>
<comment type="subunit">
    <text evidence="14">Homodimer.</text>
</comment>
<dbReference type="GO" id="GO:0044550">
    <property type="term" value="P:secondary metabolite biosynthetic process"/>
    <property type="evidence" value="ECO:0007669"/>
    <property type="project" value="TreeGrafter"/>
</dbReference>
<gene>
    <name evidence="17" type="primary">fabHA</name>
    <name evidence="14" type="synonym">fabH</name>
    <name evidence="17" type="ORF">R50_1614</name>
</gene>
<evidence type="ECO:0000256" key="6">
    <source>
        <dbReference type="ARBA" id="ARBA00022832"/>
    </source>
</evidence>
<dbReference type="CDD" id="cd00830">
    <property type="entry name" value="KAS_III"/>
    <property type="match status" value="1"/>
</dbReference>
<evidence type="ECO:0000259" key="16">
    <source>
        <dbReference type="Pfam" id="PF08545"/>
    </source>
</evidence>
<name>A0A6F8ZGJ7_9FIRM</name>
<dbReference type="InterPro" id="IPR016039">
    <property type="entry name" value="Thiolase-like"/>
</dbReference>
<keyword evidence="6 14" id="KW-0276">Fatty acid metabolism</keyword>
<evidence type="ECO:0000256" key="13">
    <source>
        <dbReference type="ARBA" id="ARBA00052985"/>
    </source>
</evidence>
<comment type="similarity">
    <text evidence="2 14">Belongs to the thiolase-like superfamily. FabH family.</text>
</comment>
<dbReference type="GO" id="GO:0006633">
    <property type="term" value="P:fatty acid biosynthetic process"/>
    <property type="evidence" value="ECO:0007669"/>
    <property type="project" value="UniProtKB-UniRule"/>
</dbReference>
<keyword evidence="7 14" id="KW-0443">Lipid metabolism</keyword>
<dbReference type="UniPathway" id="UPA00094"/>
<dbReference type="Pfam" id="PF08541">
    <property type="entry name" value="ACP_syn_III_C"/>
    <property type="match status" value="1"/>
</dbReference>
<dbReference type="InterPro" id="IPR004655">
    <property type="entry name" value="FabH"/>
</dbReference>
<keyword evidence="8 14" id="KW-0275">Fatty acid biosynthesis</keyword>
<dbReference type="AlphaFoldDB" id="A0A6F8ZGJ7"/>
<evidence type="ECO:0000256" key="11">
    <source>
        <dbReference type="ARBA" id="ARBA00052407"/>
    </source>
</evidence>
<accession>A0A6F8ZGJ7</accession>
<dbReference type="NCBIfam" id="NF006829">
    <property type="entry name" value="PRK09352.1"/>
    <property type="match status" value="1"/>
</dbReference>
<evidence type="ECO:0000259" key="15">
    <source>
        <dbReference type="Pfam" id="PF08541"/>
    </source>
</evidence>
<evidence type="ECO:0000256" key="14">
    <source>
        <dbReference type="HAMAP-Rule" id="MF_01815"/>
    </source>
</evidence>
<comment type="domain">
    <text evidence="14">The last Arg residue of the ACP-binding site is essential for the weak association between ACP/AcpP and FabH.</text>
</comment>
<dbReference type="FunFam" id="3.40.47.10:FF:000004">
    <property type="entry name" value="3-oxoacyl-[acyl-carrier-protein] synthase 3"/>
    <property type="match status" value="1"/>
</dbReference>
<dbReference type="Proteomes" id="UP000503399">
    <property type="component" value="Chromosome"/>
</dbReference>
<feature type="active site" evidence="14">
    <location>
        <position position="115"/>
    </location>
</feature>
<dbReference type="InterPro" id="IPR013751">
    <property type="entry name" value="ACP_syn_III_N"/>
</dbReference>
<comment type="pathway">
    <text evidence="1 14">Lipid metabolism; fatty acid biosynthesis.</text>
</comment>
<reference evidence="17 18" key="1">
    <citation type="submission" date="2020-02" db="EMBL/GenBank/DDBJ databases">
        <authorList>
            <person name="Hogendoorn C."/>
        </authorList>
    </citation>
    <scope>NUCLEOTIDE SEQUENCE [LARGE SCALE GENOMIC DNA]</scope>
    <source>
        <strain evidence="17">R501</strain>
    </source>
</reference>
<comment type="catalytic activity">
    <reaction evidence="13">
        <text>3-methylbutanoyl-CoA + malonyl-[ACP] + H(+) = 5-methyl-3-oxohexanoyl-[ACP] + CO2 + CoA</text>
        <dbReference type="Rhea" id="RHEA:42272"/>
        <dbReference type="Rhea" id="RHEA-COMP:9623"/>
        <dbReference type="Rhea" id="RHEA-COMP:9941"/>
        <dbReference type="ChEBI" id="CHEBI:15378"/>
        <dbReference type="ChEBI" id="CHEBI:16526"/>
        <dbReference type="ChEBI" id="CHEBI:57287"/>
        <dbReference type="ChEBI" id="CHEBI:57345"/>
        <dbReference type="ChEBI" id="CHEBI:78449"/>
        <dbReference type="ChEBI" id="CHEBI:78822"/>
        <dbReference type="EC" id="2.3.1.300"/>
    </reaction>
    <physiologicalReaction direction="left-to-right" evidence="13">
        <dbReference type="Rhea" id="RHEA:42273"/>
    </physiologicalReaction>
</comment>
<comment type="function">
    <text evidence="14">Catalyzes the condensation reaction of fatty acid synthesis by the addition to an acyl acceptor of two carbons from malonyl-ACP. Catalyzes the first condensation reaction which initiates fatty acid synthesis and may therefore play a role in governing the total rate of fatty acid production. Possesses both acetoacetyl-ACP synthase and acetyl transacylase activities. Its substrate specificity determines the biosynthesis of branched-chain and/or straight-chain of fatty acids.</text>
</comment>
<dbReference type="SUPFAM" id="SSF53901">
    <property type="entry name" value="Thiolase-like"/>
    <property type="match status" value="1"/>
</dbReference>
<evidence type="ECO:0000256" key="2">
    <source>
        <dbReference type="ARBA" id="ARBA00008642"/>
    </source>
</evidence>
<dbReference type="InterPro" id="IPR013747">
    <property type="entry name" value="ACP_syn_III_C"/>
</dbReference>
<keyword evidence="14" id="KW-0511">Multifunctional enzyme</keyword>